<dbReference type="InterPro" id="IPR022694">
    <property type="entry name" value="3-OHacyl-CoA_DH"/>
</dbReference>
<dbReference type="InterPro" id="IPR036291">
    <property type="entry name" value="NAD(P)-bd_dom_sf"/>
</dbReference>
<comment type="pathway">
    <text evidence="1">Lipid metabolism; butanoate metabolism.</text>
</comment>
<dbReference type="PIRSF" id="PIRSF000105">
    <property type="entry name" value="HCDH"/>
    <property type="match status" value="1"/>
</dbReference>
<dbReference type="Pfam" id="PF02737">
    <property type="entry name" value="3HCDH_N"/>
    <property type="match status" value="1"/>
</dbReference>
<feature type="binding site" evidence="5">
    <location>
        <position position="64"/>
    </location>
    <ligand>
        <name>CoA</name>
        <dbReference type="ChEBI" id="CHEBI:57287"/>
    </ligand>
</feature>
<dbReference type="SUPFAM" id="SSF48179">
    <property type="entry name" value="6-phosphogluconate dehydrogenase C-terminal domain-like"/>
    <property type="match status" value="1"/>
</dbReference>
<dbReference type="Proteomes" id="UP000481109">
    <property type="component" value="Unassembled WGS sequence"/>
</dbReference>
<accession>A0A6G4XA39</accession>
<dbReference type="AlphaFoldDB" id="A0A6G4XA39"/>
<organism evidence="8 9">
    <name type="scientific">Streptomyces mesophilus</name>
    <dbReference type="NCBI Taxonomy" id="1775132"/>
    <lineage>
        <taxon>Bacteria</taxon>
        <taxon>Bacillati</taxon>
        <taxon>Actinomycetota</taxon>
        <taxon>Actinomycetes</taxon>
        <taxon>Kitasatosporales</taxon>
        <taxon>Streptomycetaceae</taxon>
        <taxon>Streptomyces</taxon>
    </lineage>
</organism>
<dbReference type="InterPro" id="IPR006176">
    <property type="entry name" value="3-OHacyl-CoA_DH_NAD-bd"/>
</dbReference>
<dbReference type="InterPro" id="IPR008927">
    <property type="entry name" value="6-PGluconate_DH-like_C_sf"/>
</dbReference>
<dbReference type="Gene3D" id="3.40.50.720">
    <property type="entry name" value="NAD(P)-binding Rossmann-like Domain"/>
    <property type="match status" value="1"/>
</dbReference>
<evidence type="ECO:0000256" key="5">
    <source>
        <dbReference type="PIRSR" id="PIRSR000105-3"/>
    </source>
</evidence>
<dbReference type="PANTHER" id="PTHR48075:SF9">
    <property type="entry name" value="3-HYDROXYBUTYRYL-COA DEHYDROGENASE"/>
    <property type="match status" value="1"/>
</dbReference>
<evidence type="ECO:0000256" key="1">
    <source>
        <dbReference type="ARBA" id="ARBA00005086"/>
    </source>
</evidence>
<feature type="domain" description="3-hydroxyacyl-CoA dehydrogenase C-terminal" evidence="6">
    <location>
        <begin position="197"/>
        <end position="291"/>
    </location>
</feature>
<dbReference type="GO" id="GO:0008691">
    <property type="term" value="F:3-hydroxybutyryl-CoA dehydrogenase activity"/>
    <property type="evidence" value="ECO:0007669"/>
    <property type="project" value="TreeGrafter"/>
</dbReference>
<keyword evidence="9" id="KW-1185">Reference proteome</keyword>
<dbReference type="InterPro" id="IPR013328">
    <property type="entry name" value="6PGD_dom2"/>
</dbReference>
<comment type="similarity">
    <text evidence="2">Belongs to the 3-hydroxyacyl-CoA dehydrogenase family.</text>
</comment>
<dbReference type="Pfam" id="PF00725">
    <property type="entry name" value="3HCDH"/>
    <property type="match status" value="1"/>
</dbReference>
<dbReference type="NCBIfam" id="NF005875">
    <property type="entry name" value="PRK07819.1"/>
    <property type="match status" value="1"/>
</dbReference>
<feature type="binding site" evidence="5">
    <location>
        <position position="128"/>
    </location>
    <ligand>
        <name>CoA</name>
        <dbReference type="ChEBI" id="CHEBI:57287"/>
    </ligand>
</feature>
<name>A0A6G4XA39_9ACTN</name>
<dbReference type="GO" id="GO:0006635">
    <property type="term" value="P:fatty acid beta-oxidation"/>
    <property type="evidence" value="ECO:0007669"/>
    <property type="project" value="TreeGrafter"/>
</dbReference>
<comment type="caution">
    <text evidence="8">The sequence shown here is derived from an EMBL/GenBank/DDBJ whole genome shotgun (WGS) entry which is preliminary data.</text>
</comment>
<dbReference type="PANTHER" id="PTHR48075">
    <property type="entry name" value="3-HYDROXYACYL-COA DEHYDROGENASE FAMILY PROTEIN"/>
    <property type="match status" value="1"/>
</dbReference>
<reference evidence="8 9" key="1">
    <citation type="submission" date="2020-02" db="EMBL/GenBank/DDBJ databases">
        <title>Whole-genome analyses of novel actinobacteria.</title>
        <authorList>
            <person name="Sahin N."/>
            <person name="Tokatli A."/>
        </authorList>
    </citation>
    <scope>NUCLEOTIDE SEQUENCE [LARGE SCALE GENOMIC DNA]</scope>
    <source>
        <strain evidence="8 9">YC504</strain>
    </source>
</reference>
<dbReference type="GO" id="GO:0070403">
    <property type="term" value="F:NAD+ binding"/>
    <property type="evidence" value="ECO:0007669"/>
    <property type="project" value="InterPro"/>
</dbReference>
<gene>
    <name evidence="8" type="ORF">G6045_00180</name>
</gene>
<dbReference type="InterPro" id="IPR006108">
    <property type="entry name" value="3HC_DH_C"/>
</dbReference>
<evidence type="ECO:0000259" key="6">
    <source>
        <dbReference type="Pfam" id="PF00725"/>
    </source>
</evidence>
<dbReference type="RefSeq" id="WP_165329636.1">
    <property type="nucleotide sequence ID" value="NZ_JAAKZW010000001.1"/>
</dbReference>
<sequence>MNTHVPDDASISRVGVVGCGIMGAGIAEVCARSGLHVRIVVSRPSALGRAAGQLHASLDRAVAKGRISEAERERAVGAAEFTADLADLADRQFIVEAVPEDASVKAGVFRTLDSLLGDSPAILASTTSSLPIGRIAEATSRPGRVLGTHFFSPVPVAPLVELVGTRFTEPALLDRTESLLTVTLGKEVIRAGDRSCFVVNALLVPYVISAIRMVESGFARVEDVDRGMVLGCGHPMGPLRLADLVGLDTVAATARSLCEDSGESLHAPPALLERMVEEGRLGRKTGTGFYEDYRSGVTDRASGH</sequence>
<evidence type="ECO:0000256" key="4">
    <source>
        <dbReference type="PIRSR" id="PIRSR000105-1"/>
    </source>
</evidence>
<proteinExistence type="inferred from homology"/>
<protein>
    <submittedName>
        <fullName evidence="8">3-hydroxybutyryl-CoA dehydrogenase</fullName>
    </submittedName>
</protein>
<feature type="binding site" evidence="5">
    <location>
        <position position="57"/>
    </location>
    <ligand>
        <name>CoA</name>
        <dbReference type="ChEBI" id="CHEBI:57287"/>
    </ligand>
</feature>
<evidence type="ECO:0000313" key="9">
    <source>
        <dbReference type="Proteomes" id="UP000481109"/>
    </source>
</evidence>
<dbReference type="Gene3D" id="1.10.1040.10">
    <property type="entry name" value="N-(1-d-carboxylethyl)-l-norvaline Dehydrogenase, domain 2"/>
    <property type="match status" value="1"/>
</dbReference>
<evidence type="ECO:0000256" key="2">
    <source>
        <dbReference type="ARBA" id="ARBA00009463"/>
    </source>
</evidence>
<evidence type="ECO:0000259" key="7">
    <source>
        <dbReference type="Pfam" id="PF02737"/>
    </source>
</evidence>
<keyword evidence="3" id="KW-0560">Oxidoreductase</keyword>
<feature type="site" description="Important for catalytic activity" evidence="4">
    <location>
        <position position="149"/>
    </location>
</feature>
<dbReference type="SUPFAM" id="SSF51735">
    <property type="entry name" value="NAD(P)-binding Rossmann-fold domains"/>
    <property type="match status" value="1"/>
</dbReference>
<evidence type="ECO:0000313" key="8">
    <source>
        <dbReference type="EMBL" id="NGO74113.1"/>
    </source>
</evidence>
<feature type="domain" description="3-hydroxyacyl-CoA dehydrogenase NAD binding" evidence="7">
    <location>
        <begin position="14"/>
        <end position="193"/>
    </location>
</feature>
<dbReference type="EMBL" id="JAAKZW010000001">
    <property type="protein sequence ID" value="NGO74113.1"/>
    <property type="molecule type" value="Genomic_DNA"/>
</dbReference>
<evidence type="ECO:0000256" key="3">
    <source>
        <dbReference type="ARBA" id="ARBA00023002"/>
    </source>
</evidence>